<dbReference type="Proteomes" id="UP000053660">
    <property type="component" value="Unassembled WGS sequence"/>
</dbReference>
<evidence type="ECO:0000313" key="3">
    <source>
        <dbReference type="Proteomes" id="UP000053660"/>
    </source>
</evidence>
<feature type="non-terminal residue" evidence="2">
    <location>
        <position position="1"/>
    </location>
</feature>
<proteinExistence type="predicted"/>
<evidence type="ECO:0000259" key="1">
    <source>
        <dbReference type="Pfam" id="PF17801"/>
    </source>
</evidence>
<organism evidence="2 3">
    <name type="scientific">Oesophagostomum dentatum</name>
    <name type="common">Nodular worm</name>
    <dbReference type="NCBI Taxonomy" id="61180"/>
    <lineage>
        <taxon>Eukaryota</taxon>
        <taxon>Metazoa</taxon>
        <taxon>Ecdysozoa</taxon>
        <taxon>Nematoda</taxon>
        <taxon>Chromadorea</taxon>
        <taxon>Rhabditida</taxon>
        <taxon>Rhabditina</taxon>
        <taxon>Rhabditomorpha</taxon>
        <taxon>Strongyloidea</taxon>
        <taxon>Strongylidae</taxon>
        <taxon>Oesophagostomum</taxon>
    </lineage>
</organism>
<sequence>LSSPNFQTKSVGIYLKPVTPVRNGETSYALAVVNKNVLEVKKVQFSLKALGIHKGAQYNVRDLWTGEDRGTVDYTYIFSFELRPTSAVMLKLTLV</sequence>
<gene>
    <name evidence="2" type="ORF">OESDEN_21472</name>
</gene>
<dbReference type="Gene3D" id="2.60.40.1180">
    <property type="entry name" value="Golgi alpha-mannosidase II"/>
    <property type="match status" value="1"/>
</dbReference>
<dbReference type="InterPro" id="IPR041233">
    <property type="entry name" value="Melibiase_C"/>
</dbReference>
<keyword evidence="3" id="KW-1185">Reference proteome</keyword>
<dbReference type="Pfam" id="PF17801">
    <property type="entry name" value="Melibiase_C"/>
    <property type="match status" value="1"/>
</dbReference>
<protein>
    <recommendedName>
        <fullName evidence="1">Alpha galactosidase C-terminal domain-containing protein</fullName>
    </recommendedName>
</protein>
<name>A0A0B1S1T0_OESDE</name>
<dbReference type="InterPro" id="IPR013780">
    <property type="entry name" value="Glyco_hydro_b"/>
</dbReference>
<feature type="domain" description="Alpha galactosidase C-terminal" evidence="1">
    <location>
        <begin position="20"/>
        <end position="92"/>
    </location>
</feature>
<evidence type="ECO:0000313" key="2">
    <source>
        <dbReference type="EMBL" id="KHJ78899.1"/>
    </source>
</evidence>
<dbReference type="OrthoDB" id="10460314at2759"/>
<dbReference type="EMBL" id="KN608201">
    <property type="protein sequence ID" value="KHJ78899.1"/>
    <property type="molecule type" value="Genomic_DNA"/>
</dbReference>
<dbReference type="SUPFAM" id="SSF51011">
    <property type="entry name" value="Glycosyl hydrolase domain"/>
    <property type="match status" value="1"/>
</dbReference>
<reference evidence="2 3" key="1">
    <citation type="submission" date="2014-03" db="EMBL/GenBank/DDBJ databases">
        <title>Draft genome of the hookworm Oesophagostomum dentatum.</title>
        <authorList>
            <person name="Mitreva M."/>
        </authorList>
    </citation>
    <scope>NUCLEOTIDE SEQUENCE [LARGE SCALE GENOMIC DNA]</scope>
    <source>
        <strain evidence="2 3">OD-Hann</strain>
    </source>
</reference>
<dbReference type="AlphaFoldDB" id="A0A0B1S1T0"/>
<accession>A0A0B1S1T0</accession>